<organism evidence="2 3">
    <name type="scientific">Aegilops tauschii subsp. strangulata</name>
    <name type="common">Goatgrass</name>
    <dbReference type="NCBI Taxonomy" id="200361"/>
    <lineage>
        <taxon>Eukaryota</taxon>
        <taxon>Viridiplantae</taxon>
        <taxon>Streptophyta</taxon>
        <taxon>Embryophyta</taxon>
        <taxon>Tracheophyta</taxon>
        <taxon>Spermatophyta</taxon>
        <taxon>Magnoliopsida</taxon>
        <taxon>Liliopsida</taxon>
        <taxon>Poales</taxon>
        <taxon>Poaceae</taxon>
        <taxon>BOP clade</taxon>
        <taxon>Pooideae</taxon>
        <taxon>Triticodae</taxon>
        <taxon>Triticeae</taxon>
        <taxon>Triticinae</taxon>
        <taxon>Aegilops</taxon>
    </lineage>
</organism>
<dbReference type="InterPro" id="IPR001810">
    <property type="entry name" value="F-box_dom"/>
</dbReference>
<evidence type="ECO:0000259" key="1">
    <source>
        <dbReference type="Pfam" id="PF00646"/>
    </source>
</evidence>
<accession>A0A453MIJ3</accession>
<dbReference type="PANTHER" id="PTHR32133:SF386">
    <property type="entry name" value="F-BOX DOMAIN-CONTAINING PROTEIN"/>
    <property type="match status" value="1"/>
</dbReference>
<dbReference type="EnsemblPlants" id="AET5Gv21196700.2">
    <property type="protein sequence ID" value="AET5Gv21196700.2"/>
    <property type="gene ID" value="AET5Gv21196700"/>
</dbReference>
<dbReference type="AlphaFoldDB" id="A0A453MIJ3"/>
<keyword evidence="3" id="KW-1185">Reference proteome</keyword>
<evidence type="ECO:0000313" key="3">
    <source>
        <dbReference type="Proteomes" id="UP000015105"/>
    </source>
</evidence>
<evidence type="ECO:0000313" key="2">
    <source>
        <dbReference type="EnsemblPlants" id="AET5Gv21196700.2"/>
    </source>
</evidence>
<dbReference type="Gramene" id="AET5Gv21196700.2">
    <property type="protein sequence ID" value="AET5Gv21196700.2"/>
    <property type="gene ID" value="AET5Gv21196700"/>
</dbReference>
<protein>
    <recommendedName>
        <fullName evidence="1">F-box domain-containing protein</fullName>
    </recommendedName>
</protein>
<dbReference type="PANTHER" id="PTHR32133">
    <property type="entry name" value="OS07G0120400 PROTEIN"/>
    <property type="match status" value="1"/>
</dbReference>
<dbReference type="Pfam" id="PF00646">
    <property type="entry name" value="F-box"/>
    <property type="match status" value="1"/>
</dbReference>
<dbReference type="InterPro" id="IPR036047">
    <property type="entry name" value="F-box-like_dom_sf"/>
</dbReference>
<dbReference type="Proteomes" id="UP000015105">
    <property type="component" value="Chromosome 5D"/>
</dbReference>
<dbReference type="SUPFAM" id="SSF81383">
    <property type="entry name" value="F-box domain"/>
    <property type="match status" value="1"/>
</dbReference>
<proteinExistence type="predicted"/>
<reference evidence="2" key="3">
    <citation type="journal article" date="2017" name="Nature">
        <title>Genome sequence of the progenitor of the wheat D genome Aegilops tauschii.</title>
        <authorList>
            <person name="Luo M.C."/>
            <person name="Gu Y.Q."/>
            <person name="Puiu D."/>
            <person name="Wang H."/>
            <person name="Twardziok S.O."/>
            <person name="Deal K.R."/>
            <person name="Huo N."/>
            <person name="Zhu T."/>
            <person name="Wang L."/>
            <person name="Wang Y."/>
            <person name="McGuire P.E."/>
            <person name="Liu S."/>
            <person name="Long H."/>
            <person name="Ramasamy R.K."/>
            <person name="Rodriguez J.C."/>
            <person name="Van S.L."/>
            <person name="Yuan L."/>
            <person name="Wang Z."/>
            <person name="Xia Z."/>
            <person name="Xiao L."/>
            <person name="Anderson O.D."/>
            <person name="Ouyang S."/>
            <person name="Liang Y."/>
            <person name="Zimin A.V."/>
            <person name="Pertea G."/>
            <person name="Qi P."/>
            <person name="Bennetzen J.L."/>
            <person name="Dai X."/>
            <person name="Dawson M.W."/>
            <person name="Muller H.G."/>
            <person name="Kugler K."/>
            <person name="Rivarola-Duarte L."/>
            <person name="Spannagl M."/>
            <person name="Mayer K.F.X."/>
            <person name="Lu F.H."/>
            <person name="Bevan M.W."/>
            <person name="Leroy P."/>
            <person name="Li P."/>
            <person name="You F.M."/>
            <person name="Sun Q."/>
            <person name="Liu Z."/>
            <person name="Lyons E."/>
            <person name="Wicker T."/>
            <person name="Salzberg S.L."/>
            <person name="Devos K.M."/>
            <person name="Dvorak J."/>
        </authorList>
    </citation>
    <scope>NUCLEOTIDE SEQUENCE [LARGE SCALE GENOMIC DNA]</scope>
    <source>
        <strain evidence="2">cv. AL8/78</strain>
    </source>
</reference>
<name>A0A453MIJ3_AEGTS</name>
<feature type="domain" description="F-box" evidence="1">
    <location>
        <begin position="13"/>
        <end position="52"/>
    </location>
</feature>
<reference evidence="3" key="1">
    <citation type="journal article" date="2014" name="Science">
        <title>Ancient hybridizations among the ancestral genomes of bread wheat.</title>
        <authorList>
            <consortium name="International Wheat Genome Sequencing Consortium,"/>
            <person name="Marcussen T."/>
            <person name="Sandve S.R."/>
            <person name="Heier L."/>
            <person name="Spannagl M."/>
            <person name="Pfeifer M."/>
            <person name="Jakobsen K.S."/>
            <person name="Wulff B.B."/>
            <person name="Steuernagel B."/>
            <person name="Mayer K.F."/>
            <person name="Olsen O.A."/>
        </authorList>
    </citation>
    <scope>NUCLEOTIDE SEQUENCE [LARGE SCALE GENOMIC DNA]</scope>
    <source>
        <strain evidence="3">cv. AL8/78</strain>
    </source>
</reference>
<reference evidence="2" key="5">
    <citation type="journal article" date="2021" name="G3 (Bethesda)">
        <title>Aegilops tauschii genome assembly Aet v5.0 features greater sequence contiguity and improved annotation.</title>
        <authorList>
            <person name="Wang L."/>
            <person name="Zhu T."/>
            <person name="Rodriguez J.C."/>
            <person name="Deal K.R."/>
            <person name="Dubcovsky J."/>
            <person name="McGuire P.E."/>
            <person name="Lux T."/>
            <person name="Spannagl M."/>
            <person name="Mayer K.F.X."/>
            <person name="Baldrich P."/>
            <person name="Meyers B.C."/>
            <person name="Huo N."/>
            <person name="Gu Y.Q."/>
            <person name="Zhou H."/>
            <person name="Devos K.M."/>
            <person name="Bennetzen J.L."/>
            <person name="Unver T."/>
            <person name="Budak H."/>
            <person name="Gulick P.J."/>
            <person name="Galiba G."/>
            <person name="Kalapos B."/>
            <person name="Nelson D.R."/>
            <person name="Li P."/>
            <person name="You F.M."/>
            <person name="Luo M.C."/>
            <person name="Dvorak J."/>
        </authorList>
    </citation>
    <scope>NUCLEOTIDE SEQUENCE [LARGE SCALE GENOMIC DNA]</scope>
    <source>
        <strain evidence="2">cv. AL8/78</strain>
    </source>
</reference>
<reference evidence="3" key="2">
    <citation type="journal article" date="2017" name="Nat. Plants">
        <title>The Aegilops tauschii genome reveals multiple impacts of transposons.</title>
        <authorList>
            <person name="Zhao G."/>
            <person name="Zou C."/>
            <person name="Li K."/>
            <person name="Wang K."/>
            <person name="Li T."/>
            <person name="Gao L."/>
            <person name="Zhang X."/>
            <person name="Wang H."/>
            <person name="Yang Z."/>
            <person name="Liu X."/>
            <person name="Jiang W."/>
            <person name="Mao L."/>
            <person name="Kong X."/>
            <person name="Jiao Y."/>
            <person name="Jia J."/>
        </authorList>
    </citation>
    <scope>NUCLEOTIDE SEQUENCE [LARGE SCALE GENOMIC DNA]</scope>
    <source>
        <strain evidence="3">cv. AL8/78</strain>
    </source>
</reference>
<sequence>DLTLHRSTMPQTLPDDLLEEVFLRLPPGEPEHLLRASLASKLWLSLLASARFRGRYGDRHGAPPMLGFLYSWPEYAGPEDEEHKPHFVSTTKFAPRVPDDEWSDLAYAAWDCRHGLVLLGDRCRSPMGFVVWDPMTGCRWELDVPTGYMSTKQRGAAAVLCSMAGCDHRVCHEGCFRVVFISLDPKNGVGVARAGIFSMEKGGVSKPCSPLHLDDGATIDQMPSVLVQDALHFMVRQPQPYVARAILKYDLGFDSLSLIHVPPELTTTVGSTILMAMEDGSLGIAGITHEDKFILHLWSKQMGSDGVEAWTHRRAVDLKEFLPIQNTKKRVIRLIGSMEGSDIIFVTTDLGIYEINLKSLRWKKLLKRERFRALIPYVSFCNPQGICPFFWVFGNISCINNNTLIMATKCHV</sequence>
<reference evidence="2" key="4">
    <citation type="submission" date="2019-03" db="UniProtKB">
        <authorList>
            <consortium name="EnsemblPlants"/>
        </authorList>
    </citation>
    <scope>IDENTIFICATION</scope>
</reference>